<evidence type="ECO:0000313" key="2">
    <source>
        <dbReference type="EMBL" id="OEJ36127.1"/>
    </source>
</evidence>
<feature type="region of interest" description="Disordered" evidence="1">
    <location>
        <begin position="1"/>
        <end position="20"/>
    </location>
</feature>
<organism evidence="2 3">
    <name type="scientific">Streptomyces subrutilus</name>
    <dbReference type="NCBI Taxonomy" id="36818"/>
    <lineage>
        <taxon>Bacteria</taxon>
        <taxon>Bacillati</taxon>
        <taxon>Actinomycetota</taxon>
        <taxon>Actinomycetes</taxon>
        <taxon>Kitasatosporales</taxon>
        <taxon>Streptomycetaceae</taxon>
        <taxon>Streptomyces</taxon>
    </lineage>
</organism>
<name>A0A1E5Q2P2_9ACTN</name>
<dbReference type="EMBL" id="MEHK01000001">
    <property type="protein sequence ID" value="OEJ36127.1"/>
    <property type="molecule type" value="Genomic_DNA"/>
</dbReference>
<proteinExistence type="predicted"/>
<keyword evidence="3" id="KW-1185">Reference proteome</keyword>
<dbReference type="STRING" id="36818.BGK67_32215"/>
<reference evidence="2 3" key="1">
    <citation type="submission" date="2016-08" db="EMBL/GenBank/DDBJ databases">
        <title>The complete genome of Streptomyces subrutilus 10-1-1.</title>
        <authorList>
            <person name="Chen X."/>
        </authorList>
    </citation>
    <scope>NUCLEOTIDE SEQUENCE [LARGE SCALE GENOMIC DNA]</scope>
    <source>
        <strain evidence="2 3">10-1-1</strain>
    </source>
</reference>
<sequence length="60" mass="6303">MTVHGFGTPRTSASSLNTLPGLTVPNHVMTPVADGKVSVFNSWGGSNHVITDLLGYFTQS</sequence>
<evidence type="ECO:0000256" key="1">
    <source>
        <dbReference type="SAM" id="MobiDB-lite"/>
    </source>
</evidence>
<comment type="caution">
    <text evidence="2">The sequence shown here is derived from an EMBL/GenBank/DDBJ whole genome shotgun (WGS) entry which is preliminary data.</text>
</comment>
<protein>
    <submittedName>
        <fullName evidence="2">Uncharacterized protein</fullName>
    </submittedName>
</protein>
<dbReference type="AlphaFoldDB" id="A0A1E5Q2P2"/>
<gene>
    <name evidence="2" type="ORF">BGK67_32215</name>
</gene>
<accession>A0A1E5Q2P2</accession>
<evidence type="ECO:0000313" key="3">
    <source>
        <dbReference type="Proteomes" id="UP000095705"/>
    </source>
</evidence>
<dbReference type="Proteomes" id="UP000095705">
    <property type="component" value="Unassembled WGS sequence"/>
</dbReference>
<feature type="compositionally biased region" description="Polar residues" evidence="1">
    <location>
        <begin position="9"/>
        <end position="20"/>
    </location>
</feature>